<feature type="region of interest" description="Disordered" evidence="3">
    <location>
        <begin position="1"/>
        <end position="27"/>
    </location>
</feature>
<dbReference type="SUPFAM" id="SSF51735">
    <property type="entry name" value="NAD(P)-binding Rossmann-fold domains"/>
    <property type="match status" value="1"/>
</dbReference>
<dbReference type="GO" id="GO:0016491">
    <property type="term" value="F:oxidoreductase activity"/>
    <property type="evidence" value="ECO:0007669"/>
    <property type="project" value="UniProtKB-KW"/>
</dbReference>
<dbReference type="EMBL" id="JANIID010000001">
    <property type="protein sequence ID" value="MCQ8768437.1"/>
    <property type="molecule type" value="Genomic_DNA"/>
</dbReference>
<dbReference type="Pfam" id="PF13561">
    <property type="entry name" value="adh_short_C2"/>
    <property type="match status" value="1"/>
</dbReference>
<comment type="caution">
    <text evidence="5">The sequence shown here is derived from an EMBL/GenBank/DDBJ whole genome shotgun (WGS) entry which is preliminary data.</text>
</comment>
<comment type="similarity">
    <text evidence="1">Belongs to the short-chain dehydrogenases/reductases (SDR) family.</text>
</comment>
<dbReference type="SMART" id="SM00822">
    <property type="entry name" value="PKS_KR"/>
    <property type="match status" value="1"/>
</dbReference>
<keyword evidence="6" id="KW-1185">Reference proteome</keyword>
<feature type="domain" description="Ketoreductase" evidence="4">
    <location>
        <begin position="35"/>
        <end position="213"/>
    </location>
</feature>
<protein>
    <submittedName>
        <fullName evidence="5">SDR family oxidoreductase</fullName>
    </submittedName>
</protein>
<evidence type="ECO:0000256" key="1">
    <source>
        <dbReference type="ARBA" id="ARBA00006484"/>
    </source>
</evidence>
<name>A0A9X2LBY7_9ACTN</name>
<dbReference type="PRINTS" id="PR00081">
    <property type="entry name" value="GDHRDH"/>
</dbReference>
<dbReference type="PANTHER" id="PTHR43477">
    <property type="entry name" value="DIHYDROANTICAPSIN 7-DEHYDROGENASE"/>
    <property type="match status" value="1"/>
</dbReference>
<evidence type="ECO:0000259" key="4">
    <source>
        <dbReference type="SMART" id="SM00822"/>
    </source>
</evidence>
<dbReference type="InterPro" id="IPR036291">
    <property type="entry name" value="NAD(P)-bd_dom_sf"/>
</dbReference>
<dbReference type="InterPro" id="IPR002347">
    <property type="entry name" value="SDR_fam"/>
</dbReference>
<sequence>MTSSHSSVSVPASVPAPASAPATTPVPAAAPLTGRDVVIVGGGSGIGLEVARRAVAAGARVVLGGRNKGKLAAAAQSLGDGARWGAVDTTDKESLARFFDGIERIDHLFTPAASYRVGPMLELSDADAESPFVSKFWGQYHAVKCAAPRLTPDASVVLMSGAASVRPPAAAPAYVACNAAIEGLGRGLAVELAPVRVNVVSPGTVDGNLWAQRLAAVREASFAQYGRDSLLHRPGTEGEIADAVLFLFANTFMTGSVLYPDGGYALR</sequence>
<evidence type="ECO:0000313" key="5">
    <source>
        <dbReference type="EMBL" id="MCQ8768437.1"/>
    </source>
</evidence>
<dbReference type="AlphaFoldDB" id="A0A9X2LBY7"/>
<organism evidence="5 6">
    <name type="scientific">Streptomyces telluris</name>
    <dbReference type="NCBI Taxonomy" id="2720021"/>
    <lineage>
        <taxon>Bacteria</taxon>
        <taxon>Bacillati</taxon>
        <taxon>Actinomycetota</taxon>
        <taxon>Actinomycetes</taxon>
        <taxon>Kitasatosporales</taxon>
        <taxon>Streptomycetaceae</taxon>
        <taxon>Streptomyces</taxon>
    </lineage>
</organism>
<evidence type="ECO:0000256" key="2">
    <source>
        <dbReference type="ARBA" id="ARBA00023002"/>
    </source>
</evidence>
<proteinExistence type="inferred from homology"/>
<dbReference type="PANTHER" id="PTHR43477:SF1">
    <property type="entry name" value="DIHYDROANTICAPSIN 7-DEHYDROGENASE"/>
    <property type="match status" value="1"/>
</dbReference>
<accession>A0A9X2LBY7</accession>
<reference evidence="5" key="1">
    <citation type="submission" date="2022-06" db="EMBL/GenBank/DDBJ databases">
        <title>WGS of actinobacteria.</title>
        <authorList>
            <person name="Thawai C."/>
        </authorList>
    </citation>
    <scope>NUCLEOTIDE SEQUENCE</scope>
    <source>
        <strain evidence="5">AA8</strain>
    </source>
</reference>
<dbReference type="RefSeq" id="WP_168094194.1">
    <property type="nucleotide sequence ID" value="NZ_JAATER010000221.1"/>
</dbReference>
<keyword evidence="2" id="KW-0560">Oxidoreductase</keyword>
<gene>
    <name evidence="5" type="ORF">NQU55_01390</name>
</gene>
<evidence type="ECO:0000313" key="6">
    <source>
        <dbReference type="Proteomes" id="UP001142374"/>
    </source>
</evidence>
<dbReference type="Gene3D" id="3.40.50.720">
    <property type="entry name" value="NAD(P)-binding Rossmann-like Domain"/>
    <property type="match status" value="1"/>
</dbReference>
<dbReference type="InterPro" id="IPR051122">
    <property type="entry name" value="SDR_DHRS6-like"/>
</dbReference>
<dbReference type="Proteomes" id="UP001142374">
    <property type="component" value="Unassembled WGS sequence"/>
</dbReference>
<dbReference type="InterPro" id="IPR057326">
    <property type="entry name" value="KR_dom"/>
</dbReference>
<evidence type="ECO:0000256" key="3">
    <source>
        <dbReference type="SAM" id="MobiDB-lite"/>
    </source>
</evidence>